<comment type="pathway">
    <text evidence="9">One-carbon metabolism; formaldehyde assimilation via serine pathway.</text>
</comment>
<comment type="catalytic activity">
    <reaction evidence="8">
        <text>(S)-malate + ATP + CoA = (S)-malyl-CoA + ADP + phosphate</text>
        <dbReference type="Rhea" id="RHEA:26193"/>
        <dbReference type="ChEBI" id="CHEBI:15589"/>
        <dbReference type="ChEBI" id="CHEBI:30616"/>
        <dbReference type="ChEBI" id="CHEBI:43474"/>
        <dbReference type="ChEBI" id="CHEBI:57287"/>
        <dbReference type="ChEBI" id="CHEBI:57317"/>
        <dbReference type="ChEBI" id="CHEBI:456216"/>
        <dbReference type="EC" id="6.2.1.9"/>
    </reaction>
</comment>
<dbReference type="Proteomes" id="UP000662572">
    <property type="component" value="Unassembled WGS sequence"/>
</dbReference>
<accession>A0A918PW82</accession>
<dbReference type="Pfam" id="PF00549">
    <property type="entry name" value="Ligase_CoA"/>
    <property type="match status" value="1"/>
</dbReference>
<comment type="subunit">
    <text evidence="10">Heterotetramer of two alpha and two beta subunits.</text>
</comment>
<dbReference type="FunFam" id="3.40.50.261:FF:000001">
    <property type="entry name" value="Succinate--CoA ligase [ADP-forming] subunit beta"/>
    <property type="match status" value="1"/>
</dbReference>
<dbReference type="RefSeq" id="WP_189484793.1">
    <property type="nucleotide sequence ID" value="NZ_BMZB01000001.1"/>
</dbReference>
<dbReference type="EMBL" id="BMZB01000001">
    <property type="protein sequence ID" value="GGZ23178.1"/>
    <property type="molecule type" value="Genomic_DNA"/>
</dbReference>
<gene>
    <name evidence="10 12" type="primary">sucC</name>
    <name evidence="12" type="ORF">GCM10011273_05150</name>
</gene>
<comment type="catalytic activity">
    <reaction evidence="10">
        <text>succinate + ATP + CoA = succinyl-CoA + ADP + phosphate</text>
        <dbReference type="Rhea" id="RHEA:17661"/>
        <dbReference type="ChEBI" id="CHEBI:30031"/>
        <dbReference type="ChEBI" id="CHEBI:30616"/>
        <dbReference type="ChEBI" id="CHEBI:43474"/>
        <dbReference type="ChEBI" id="CHEBI:57287"/>
        <dbReference type="ChEBI" id="CHEBI:57292"/>
        <dbReference type="ChEBI" id="CHEBI:456216"/>
        <dbReference type="EC" id="6.2.1.5"/>
    </reaction>
</comment>
<dbReference type="GO" id="GO:0050074">
    <property type="term" value="F:malate-CoA ligase activity"/>
    <property type="evidence" value="ECO:0007669"/>
    <property type="project" value="UniProtKB-EC"/>
</dbReference>
<dbReference type="PANTHER" id="PTHR11815">
    <property type="entry name" value="SUCCINYL-COA SYNTHETASE BETA CHAIN"/>
    <property type="match status" value="1"/>
</dbReference>
<evidence type="ECO:0000256" key="8">
    <source>
        <dbReference type="ARBA" id="ARBA00052241"/>
    </source>
</evidence>
<protein>
    <recommendedName>
        <fullName evidence="10">Succinate--CoA ligase [ADP-forming] subunit beta</fullName>
        <ecNumber evidence="10">6.2.1.5</ecNumber>
    </recommendedName>
    <alternativeName>
        <fullName evidence="10">Succinyl-CoA synthetase subunit beta</fullName>
        <shortName evidence="10">SCS-beta</shortName>
    </alternativeName>
</protein>
<evidence type="ECO:0000256" key="3">
    <source>
        <dbReference type="ARBA" id="ARBA00022598"/>
    </source>
</evidence>
<feature type="binding site" evidence="10">
    <location>
        <position position="115"/>
    </location>
    <ligand>
        <name>ATP</name>
        <dbReference type="ChEBI" id="CHEBI:30616"/>
    </ligand>
</feature>
<evidence type="ECO:0000256" key="6">
    <source>
        <dbReference type="ARBA" id="ARBA00022840"/>
    </source>
</evidence>
<feature type="binding site" evidence="10">
    <location>
        <position position="226"/>
    </location>
    <ligand>
        <name>Mg(2+)</name>
        <dbReference type="ChEBI" id="CHEBI:18420"/>
    </ligand>
</feature>
<reference evidence="12" key="1">
    <citation type="journal article" date="2014" name="Int. J. Syst. Evol. Microbiol.">
        <title>Complete genome sequence of Corynebacterium casei LMG S-19264T (=DSM 44701T), isolated from a smear-ripened cheese.</title>
        <authorList>
            <consortium name="US DOE Joint Genome Institute (JGI-PGF)"/>
            <person name="Walter F."/>
            <person name="Albersmeier A."/>
            <person name="Kalinowski J."/>
            <person name="Ruckert C."/>
        </authorList>
    </citation>
    <scope>NUCLEOTIDE SEQUENCE</scope>
    <source>
        <strain evidence="12">KCTC 32296</strain>
    </source>
</reference>
<organism evidence="12 13">
    <name type="scientific">Asticcacaulis endophyticus</name>
    <dbReference type="NCBI Taxonomy" id="1395890"/>
    <lineage>
        <taxon>Bacteria</taxon>
        <taxon>Pseudomonadati</taxon>
        <taxon>Pseudomonadota</taxon>
        <taxon>Alphaproteobacteria</taxon>
        <taxon>Caulobacterales</taxon>
        <taxon>Caulobacteraceae</taxon>
        <taxon>Asticcacaulis</taxon>
    </lineage>
</organism>
<dbReference type="FunFam" id="3.30.1490.20:FF:000002">
    <property type="entry name" value="Succinate--CoA ligase [ADP-forming] subunit beta"/>
    <property type="match status" value="1"/>
</dbReference>
<dbReference type="Pfam" id="PF08442">
    <property type="entry name" value="ATP-grasp_2"/>
    <property type="match status" value="1"/>
</dbReference>
<keyword evidence="4 10" id="KW-0479">Metal-binding</keyword>
<comment type="caution">
    <text evidence="12">The sequence shown here is derived from an EMBL/GenBank/DDBJ whole genome shotgun (WGS) entry which is preliminary data.</text>
</comment>
<dbReference type="FunFam" id="3.30.470.20:FF:000002">
    <property type="entry name" value="Succinate--CoA ligase [ADP-forming] subunit beta"/>
    <property type="match status" value="1"/>
</dbReference>
<feature type="binding site" evidence="10">
    <location>
        <position position="277"/>
    </location>
    <ligand>
        <name>substrate</name>
        <note>ligand shared with subunit alpha</note>
    </ligand>
</feature>
<reference evidence="12" key="2">
    <citation type="submission" date="2020-09" db="EMBL/GenBank/DDBJ databases">
        <authorList>
            <person name="Sun Q."/>
            <person name="Kim S."/>
        </authorList>
    </citation>
    <scope>NUCLEOTIDE SEQUENCE</scope>
    <source>
        <strain evidence="12">KCTC 32296</strain>
    </source>
</reference>
<dbReference type="Gene3D" id="3.30.470.20">
    <property type="entry name" value="ATP-grasp fold, B domain"/>
    <property type="match status" value="1"/>
</dbReference>
<dbReference type="GO" id="GO:0005829">
    <property type="term" value="C:cytosol"/>
    <property type="evidence" value="ECO:0007669"/>
    <property type="project" value="TreeGrafter"/>
</dbReference>
<dbReference type="Gene3D" id="3.40.50.261">
    <property type="entry name" value="Succinyl-CoA synthetase domains"/>
    <property type="match status" value="1"/>
</dbReference>
<feature type="binding site" evidence="10">
    <location>
        <position position="120"/>
    </location>
    <ligand>
        <name>ATP</name>
        <dbReference type="ChEBI" id="CHEBI:30616"/>
    </ligand>
</feature>
<dbReference type="GO" id="GO:0005524">
    <property type="term" value="F:ATP binding"/>
    <property type="evidence" value="ECO:0007669"/>
    <property type="project" value="UniProtKB-UniRule"/>
</dbReference>
<dbReference type="InterPro" id="IPR011761">
    <property type="entry name" value="ATP-grasp"/>
</dbReference>
<feature type="binding site" evidence="10">
    <location>
        <position position="112"/>
    </location>
    <ligand>
        <name>ATP</name>
        <dbReference type="ChEBI" id="CHEBI:30616"/>
    </ligand>
</feature>
<comment type="catalytic activity">
    <reaction evidence="10">
        <text>GTP + succinate + CoA = succinyl-CoA + GDP + phosphate</text>
        <dbReference type="Rhea" id="RHEA:22120"/>
        <dbReference type="ChEBI" id="CHEBI:30031"/>
        <dbReference type="ChEBI" id="CHEBI:37565"/>
        <dbReference type="ChEBI" id="CHEBI:43474"/>
        <dbReference type="ChEBI" id="CHEBI:57287"/>
        <dbReference type="ChEBI" id="CHEBI:57292"/>
        <dbReference type="ChEBI" id="CHEBI:58189"/>
    </reaction>
</comment>
<keyword evidence="5 10" id="KW-0547">Nucleotide-binding</keyword>
<sequence>MNIHEHQAKAVLKEFGVAVPRGYPAFSPKEALEAAKNLKDDSTKVWVVKSQIHAGGRGKGKFEGLGADAKGGVRVVKSPAEVEANADEMLGRVLVTHQTGPAGKQVNRLYIEEGADIKKELYLSLLVDRVSSRVSVVASTEGGMDIEEVAHSTPEKILSFTIDPATGVFPHHGRTLSAALGLKGDLSKQAYKLLQQLYAAFNAKDMDMLEINPLIITGDDQLLVLDAKVSFDSNSLFRHPDIQALRDLTEEDPKEIEASKFDLSYIALDGEIGCMVNGAGLAMATLDIIKLYGSEPANFLDVGGGATTEKVTAAFKIITSDPKVKGILVNIFGGIMKCDIIATGVITAVKEVGLKVPLVVRLEGTNVELGKKIINESGLNVIAADDLADAAAKIVKAVKG</sequence>
<evidence type="ECO:0000256" key="10">
    <source>
        <dbReference type="HAMAP-Rule" id="MF_00558"/>
    </source>
</evidence>
<dbReference type="InterPro" id="IPR005811">
    <property type="entry name" value="SUCC_ACL_C"/>
</dbReference>
<dbReference type="PROSITE" id="PS50975">
    <property type="entry name" value="ATP_GRASP"/>
    <property type="match status" value="1"/>
</dbReference>
<feature type="binding site" evidence="10">
    <location>
        <position position="212"/>
    </location>
    <ligand>
        <name>Mg(2+)</name>
        <dbReference type="ChEBI" id="CHEBI:18420"/>
    </ligand>
</feature>
<dbReference type="InterPro" id="IPR016102">
    <property type="entry name" value="Succinyl-CoA_synth-like"/>
</dbReference>
<dbReference type="Gene3D" id="3.30.1490.20">
    <property type="entry name" value="ATP-grasp fold, A domain"/>
    <property type="match status" value="1"/>
</dbReference>
<proteinExistence type="inferred from homology"/>
<keyword evidence="6 10" id="KW-0067">ATP-binding</keyword>
<feature type="binding site" evidence="10">
    <location>
        <begin position="56"/>
        <end position="58"/>
    </location>
    <ligand>
        <name>ATP</name>
        <dbReference type="ChEBI" id="CHEBI:30616"/>
    </ligand>
</feature>
<feature type="domain" description="ATP-grasp" evidence="11">
    <location>
        <begin position="9"/>
        <end position="257"/>
    </location>
</feature>
<dbReference type="NCBIfam" id="TIGR01016">
    <property type="entry name" value="sucCoAbeta"/>
    <property type="match status" value="1"/>
</dbReference>
<dbReference type="SUPFAM" id="SSF52210">
    <property type="entry name" value="Succinyl-CoA synthetase domains"/>
    <property type="match status" value="1"/>
</dbReference>
<comment type="cofactor">
    <cofactor evidence="10">
        <name>Mg(2+)</name>
        <dbReference type="ChEBI" id="CHEBI:18420"/>
    </cofactor>
    <text evidence="10">Binds 1 Mg(2+) ion per subunit.</text>
</comment>
<evidence type="ECO:0000313" key="12">
    <source>
        <dbReference type="EMBL" id="GGZ23178.1"/>
    </source>
</evidence>
<feature type="binding site" evidence="10">
    <location>
        <begin position="334"/>
        <end position="336"/>
    </location>
    <ligand>
        <name>substrate</name>
        <note>ligand shared with subunit alpha</note>
    </ligand>
</feature>
<keyword evidence="13" id="KW-1185">Reference proteome</keyword>
<dbReference type="AlphaFoldDB" id="A0A918PW82"/>
<evidence type="ECO:0000256" key="9">
    <source>
        <dbReference type="ARBA" id="ARBA00060690"/>
    </source>
</evidence>
<dbReference type="InterPro" id="IPR013815">
    <property type="entry name" value="ATP_grasp_subdomain_1"/>
</dbReference>
<keyword evidence="3 10" id="KW-0436">Ligase</keyword>
<dbReference type="HAMAP" id="MF_00558">
    <property type="entry name" value="Succ_CoA_beta"/>
    <property type="match status" value="1"/>
</dbReference>
<dbReference type="PIRSF" id="PIRSF001554">
    <property type="entry name" value="SucCS_beta"/>
    <property type="match status" value="1"/>
</dbReference>
<comment type="similarity">
    <text evidence="1 10">Belongs to the succinate/malate CoA ligase beta subunit family.</text>
</comment>
<evidence type="ECO:0000256" key="7">
    <source>
        <dbReference type="ARBA" id="ARBA00022842"/>
    </source>
</evidence>
<dbReference type="SUPFAM" id="SSF56059">
    <property type="entry name" value="Glutathione synthetase ATP-binding domain-like"/>
    <property type="match status" value="1"/>
</dbReference>
<dbReference type="GO" id="GO:0006099">
    <property type="term" value="P:tricarboxylic acid cycle"/>
    <property type="evidence" value="ECO:0007669"/>
    <property type="project" value="UniProtKB-UniRule"/>
</dbReference>
<name>A0A918PW82_9CAUL</name>
<dbReference type="GO" id="GO:0000287">
    <property type="term" value="F:magnesium ion binding"/>
    <property type="evidence" value="ECO:0007669"/>
    <property type="project" value="UniProtKB-UniRule"/>
</dbReference>
<dbReference type="PANTHER" id="PTHR11815:SF10">
    <property type="entry name" value="SUCCINATE--COA LIGASE [GDP-FORMING] SUBUNIT BETA, MITOCHONDRIAL"/>
    <property type="match status" value="1"/>
</dbReference>
<dbReference type="InterPro" id="IPR013650">
    <property type="entry name" value="ATP-grasp_succ-CoA_synth-type"/>
</dbReference>
<comment type="function">
    <text evidence="10">Succinyl-CoA synthetase functions in the citric acid cycle (TCA), coupling the hydrolysis of succinyl-CoA to the synthesis of either ATP or GTP and thus represents the only step of substrate-level phosphorylation in the TCA. The beta subunit provides nucleotide specificity of the enzyme and binds the substrate succinate, while the binding sites for coenzyme A and phosphate are found in the alpha subunit.</text>
</comment>
<evidence type="ECO:0000256" key="2">
    <source>
        <dbReference type="ARBA" id="ARBA00022532"/>
    </source>
</evidence>
<comment type="pathway">
    <text evidence="10">Carbohydrate metabolism; tricarboxylic acid cycle; succinate from succinyl-CoA (ligase route): step 1/1.</text>
</comment>
<evidence type="ECO:0000313" key="13">
    <source>
        <dbReference type="Proteomes" id="UP000662572"/>
    </source>
</evidence>
<evidence type="ECO:0000259" key="11">
    <source>
        <dbReference type="PROSITE" id="PS50975"/>
    </source>
</evidence>
<evidence type="ECO:0000256" key="4">
    <source>
        <dbReference type="ARBA" id="ARBA00022723"/>
    </source>
</evidence>
<dbReference type="GO" id="GO:0004775">
    <property type="term" value="F:succinate-CoA ligase (ADP-forming) activity"/>
    <property type="evidence" value="ECO:0007669"/>
    <property type="project" value="UniProtKB-UniRule"/>
</dbReference>
<evidence type="ECO:0000256" key="1">
    <source>
        <dbReference type="ARBA" id="ARBA00009182"/>
    </source>
</evidence>
<dbReference type="NCBIfam" id="NF001913">
    <property type="entry name" value="PRK00696.1"/>
    <property type="match status" value="1"/>
</dbReference>
<dbReference type="EC" id="6.2.1.5" evidence="10"/>
<dbReference type="InterPro" id="IPR005809">
    <property type="entry name" value="Succ_CoA_ligase-like_bsu"/>
</dbReference>
<keyword evidence="7 10" id="KW-0460">Magnesium</keyword>
<evidence type="ECO:0000256" key="5">
    <source>
        <dbReference type="ARBA" id="ARBA00022741"/>
    </source>
</evidence>
<dbReference type="GO" id="GO:0006104">
    <property type="term" value="P:succinyl-CoA metabolic process"/>
    <property type="evidence" value="ECO:0007669"/>
    <property type="project" value="TreeGrafter"/>
</dbReference>
<keyword evidence="2 10" id="KW-0816">Tricarboxylic acid cycle</keyword>
<feature type="binding site" evidence="10">
    <location>
        <position position="49"/>
    </location>
    <ligand>
        <name>ATP</name>
        <dbReference type="ChEBI" id="CHEBI:30616"/>
    </ligand>
</feature>
<dbReference type="GO" id="GO:0042709">
    <property type="term" value="C:succinate-CoA ligase complex"/>
    <property type="evidence" value="ECO:0007669"/>
    <property type="project" value="TreeGrafter"/>
</dbReference>